<reference evidence="1 2" key="1">
    <citation type="submission" date="2017-04" db="EMBL/GenBank/DDBJ databases">
        <title>Characterization, genome and methylation analysis of a phthalic acid esters degrading strain Sphingobium yanoikuyae SHJ.</title>
        <authorList>
            <person name="Feng L."/>
        </authorList>
    </citation>
    <scope>NUCLEOTIDE SEQUENCE [LARGE SCALE GENOMIC DNA]</scope>
    <source>
        <strain evidence="1 2">SHJ</strain>
    </source>
</reference>
<evidence type="ECO:0000313" key="1">
    <source>
        <dbReference type="EMBL" id="ATP18016.1"/>
    </source>
</evidence>
<gene>
    <name evidence="1" type="ORF">BV87_06210</name>
</gene>
<organism evidence="1 2">
    <name type="scientific">Sphingobium yanoikuyae</name>
    <name type="common">Sphingomonas yanoikuyae</name>
    <dbReference type="NCBI Taxonomy" id="13690"/>
    <lineage>
        <taxon>Bacteria</taxon>
        <taxon>Pseudomonadati</taxon>
        <taxon>Pseudomonadota</taxon>
        <taxon>Alphaproteobacteria</taxon>
        <taxon>Sphingomonadales</taxon>
        <taxon>Sphingomonadaceae</taxon>
        <taxon>Sphingobium</taxon>
    </lineage>
</organism>
<dbReference type="AlphaFoldDB" id="A0A2D1QZI6"/>
<sequence>MWKSHGTKAHGTVVNKVMAPNHIKIHKLSPSRHNWEYILKSNKSRRNDRFATNITN</sequence>
<protein>
    <submittedName>
        <fullName evidence="1">Uncharacterized protein</fullName>
    </submittedName>
</protein>
<evidence type="ECO:0000313" key="2">
    <source>
        <dbReference type="Proteomes" id="UP000037029"/>
    </source>
</evidence>
<accession>A0A2D1QZI6</accession>
<dbReference type="EMBL" id="CP020925">
    <property type="protein sequence ID" value="ATP18016.1"/>
    <property type="molecule type" value="Genomic_DNA"/>
</dbReference>
<name>A0A2D1QZI6_SPHYA</name>
<proteinExistence type="predicted"/>
<dbReference type="Proteomes" id="UP000037029">
    <property type="component" value="Chromosome"/>
</dbReference>